<accession>A0AAW2JH63</accession>
<proteinExistence type="predicted"/>
<dbReference type="PANTHER" id="PTHR33116">
    <property type="entry name" value="REVERSE TRANSCRIPTASE ZINC-BINDING DOMAIN-CONTAINING PROTEIN-RELATED-RELATED"/>
    <property type="match status" value="1"/>
</dbReference>
<dbReference type="PANTHER" id="PTHR33116:SF84">
    <property type="entry name" value="RNA-DIRECTED DNA POLYMERASE"/>
    <property type="match status" value="1"/>
</dbReference>
<dbReference type="Pfam" id="PF03372">
    <property type="entry name" value="Exo_endo_phos"/>
    <property type="match status" value="1"/>
</dbReference>
<evidence type="ECO:0000259" key="1">
    <source>
        <dbReference type="Pfam" id="PF00078"/>
    </source>
</evidence>
<dbReference type="InterPro" id="IPR005135">
    <property type="entry name" value="Endo/exonuclease/phosphatase"/>
</dbReference>
<name>A0AAW2JH63_9LAMI</name>
<feature type="domain" description="Endonuclease/exonuclease/phosphatase" evidence="2">
    <location>
        <begin position="88"/>
        <end position="209"/>
    </location>
</feature>
<comment type="caution">
    <text evidence="3">The sequence shown here is derived from an EMBL/GenBank/DDBJ whole genome shotgun (WGS) entry which is preliminary data.</text>
</comment>
<sequence>MGLPTSSRITGFVSWAFWTKLTTSAIARIINRTFPGWCQTNNFDVIAGGRILIIWNPAIIDLVPEDISPQVIHCRAKNKSSQLSFYISFTYGLYTVVHRRSMWEKLLDLGQPMNMPWLILGDFNCVKSPTEKQLGVTPTWYELKDFADCCLSLGLNDAPTTGCYFTWYSNSESNPVWCKLDRVLFNNEWLEAGLRCNAHFSPPGCLSDHSPGIVSILDPPVSHPKPFRFFNMWADHQDFMATVENGWNLNVDGTAQFCLCRKLKALKGHLKAFNNLHFSHISVRAKDADLALQDAQIQLESDPENTTIRDSVSELRKKAVFLAEAERHFYYQKAKLHFLKMGDRNTKFFHDMVKRNAAKSSILAITKADGTTITSAMEIGQEFVSYFTSLLGTEVQTLPVDNAVFNWGPKLSSELALELCKVVTPEEERSSTEAAQPQYHRPSAQVRPLPDGCRLPAYLLLLVHQNHQIAPPPNRIARQPSLGDEALQTTSSLRRKWSGNTQGNGFHLVVQLMLTCARHLTRYHGPSFHRSYTGTAFPLSLLHGLWNVFPPHHFQWHLMAPSMGFSREKKGLRQGDPMSPGLFLLCMEYFSRLIKRKTTDSDFNFHPKCEKLKITHLLFADDLMMFSRGDLPSVHILMECLQEFRDVSGLSVNASKSSIFTAGIENNMLRDILARTEFTRGEMPVRYLGIPLAAQRLSVRDYSPLVDQIANNISRWAAKSLSFAGRLELIRSVIQGVECFWLQIFPLPAAVVEKIHRLCRNFSGTPNEHR</sequence>
<evidence type="ECO:0000259" key="2">
    <source>
        <dbReference type="Pfam" id="PF03372"/>
    </source>
</evidence>
<dbReference type="InterPro" id="IPR000477">
    <property type="entry name" value="RT_dom"/>
</dbReference>
<organism evidence="3">
    <name type="scientific">Sesamum angustifolium</name>
    <dbReference type="NCBI Taxonomy" id="2727405"/>
    <lineage>
        <taxon>Eukaryota</taxon>
        <taxon>Viridiplantae</taxon>
        <taxon>Streptophyta</taxon>
        <taxon>Embryophyta</taxon>
        <taxon>Tracheophyta</taxon>
        <taxon>Spermatophyta</taxon>
        <taxon>Magnoliopsida</taxon>
        <taxon>eudicotyledons</taxon>
        <taxon>Gunneridae</taxon>
        <taxon>Pentapetalae</taxon>
        <taxon>asterids</taxon>
        <taxon>lamiids</taxon>
        <taxon>Lamiales</taxon>
        <taxon>Pedaliaceae</taxon>
        <taxon>Sesamum</taxon>
    </lineage>
</organism>
<dbReference type="GO" id="GO:0003824">
    <property type="term" value="F:catalytic activity"/>
    <property type="evidence" value="ECO:0007669"/>
    <property type="project" value="InterPro"/>
</dbReference>
<evidence type="ECO:0008006" key="4">
    <source>
        <dbReference type="Google" id="ProtNLM"/>
    </source>
</evidence>
<dbReference type="EMBL" id="JACGWK010000965">
    <property type="protein sequence ID" value="KAL0293814.1"/>
    <property type="molecule type" value="Genomic_DNA"/>
</dbReference>
<dbReference type="AlphaFoldDB" id="A0AAW2JH63"/>
<dbReference type="SUPFAM" id="SSF56219">
    <property type="entry name" value="DNase I-like"/>
    <property type="match status" value="1"/>
</dbReference>
<evidence type="ECO:0000313" key="3">
    <source>
        <dbReference type="EMBL" id="KAL0293814.1"/>
    </source>
</evidence>
<dbReference type="Pfam" id="PF00078">
    <property type="entry name" value="RVT_1"/>
    <property type="match status" value="1"/>
</dbReference>
<protein>
    <recommendedName>
        <fullName evidence="4">Reverse transcriptase domain-containing protein</fullName>
    </recommendedName>
</protein>
<gene>
    <name evidence="3" type="ORF">Sangu_3230600</name>
</gene>
<dbReference type="InterPro" id="IPR036691">
    <property type="entry name" value="Endo/exonu/phosph_ase_sf"/>
</dbReference>
<reference evidence="3" key="1">
    <citation type="submission" date="2020-06" db="EMBL/GenBank/DDBJ databases">
        <authorList>
            <person name="Li T."/>
            <person name="Hu X."/>
            <person name="Zhang T."/>
            <person name="Song X."/>
            <person name="Zhang H."/>
            <person name="Dai N."/>
            <person name="Sheng W."/>
            <person name="Hou X."/>
            <person name="Wei L."/>
        </authorList>
    </citation>
    <scope>NUCLEOTIDE SEQUENCE</scope>
    <source>
        <strain evidence="3">G01</strain>
        <tissue evidence="3">Leaf</tissue>
    </source>
</reference>
<reference evidence="3" key="2">
    <citation type="journal article" date="2024" name="Plant">
        <title>Genomic evolution and insights into agronomic trait innovations of Sesamum species.</title>
        <authorList>
            <person name="Miao H."/>
            <person name="Wang L."/>
            <person name="Qu L."/>
            <person name="Liu H."/>
            <person name="Sun Y."/>
            <person name="Le M."/>
            <person name="Wang Q."/>
            <person name="Wei S."/>
            <person name="Zheng Y."/>
            <person name="Lin W."/>
            <person name="Duan Y."/>
            <person name="Cao H."/>
            <person name="Xiong S."/>
            <person name="Wang X."/>
            <person name="Wei L."/>
            <person name="Li C."/>
            <person name="Ma Q."/>
            <person name="Ju M."/>
            <person name="Zhao R."/>
            <person name="Li G."/>
            <person name="Mu C."/>
            <person name="Tian Q."/>
            <person name="Mei H."/>
            <person name="Zhang T."/>
            <person name="Gao T."/>
            <person name="Zhang H."/>
        </authorList>
    </citation>
    <scope>NUCLEOTIDE SEQUENCE</scope>
    <source>
        <strain evidence="3">G01</strain>
    </source>
</reference>
<feature type="domain" description="Reverse transcriptase" evidence="1">
    <location>
        <begin position="564"/>
        <end position="691"/>
    </location>
</feature>
<dbReference type="Gene3D" id="3.60.10.10">
    <property type="entry name" value="Endonuclease/exonuclease/phosphatase"/>
    <property type="match status" value="1"/>
</dbReference>